<dbReference type="AlphaFoldDB" id="A0A077FAQ6"/>
<reference evidence="1 2" key="1">
    <citation type="submission" date="2014-07" db="EMBL/GenBank/DDBJ databases">
        <authorList>
            <person name="Lee K."/>
            <person name="Lim J.Y."/>
            <person name="Hwang I."/>
        </authorList>
    </citation>
    <scope>NUCLEOTIDE SEQUENCE [LARGE SCALE GENOMIC DNA]</scope>
    <source>
        <strain evidence="1 2">KL28</strain>
    </source>
</reference>
<accession>A0A077FAQ6</accession>
<proteinExistence type="predicted"/>
<dbReference type="HOGENOM" id="CLU_2071054_0_0_6"/>
<gene>
    <name evidence="1" type="ORF">PSAKL28_16740</name>
</gene>
<name>A0A077FAQ6_9PSED</name>
<protein>
    <recommendedName>
        <fullName evidence="3">MarR family transcriptional regulator</fullName>
    </recommendedName>
</protein>
<dbReference type="Proteomes" id="UP000028931">
    <property type="component" value="Chromosome"/>
</dbReference>
<evidence type="ECO:0008006" key="3">
    <source>
        <dbReference type="Google" id="ProtNLM"/>
    </source>
</evidence>
<organism evidence="1 2">
    <name type="scientific">Pseudomonas alkylphenolica</name>
    <dbReference type="NCBI Taxonomy" id="237609"/>
    <lineage>
        <taxon>Bacteria</taxon>
        <taxon>Pseudomonadati</taxon>
        <taxon>Pseudomonadota</taxon>
        <taxon>Gammaproteobacteria</taxon>
        <taxon>Pseudomonadales</taxon>
        <taxon>Pseudomonadaceae</taxon>
        <taxon>Pseudomonas</taxon>
    </lineage>
</organism>
<dbReference type="OrthoDB" id="7007762at2"/>
<dbReference type="RefSeq" id="WP_038608949.1">
    <property type="nucleotide sequence ID" value="NZ_CP009048.1"/>
</dbReference>
<sequence length="118" mass="13244">MKLTDNQRRILGALREVSRANVLRYREKTPYLYEQDCKKLARGDQACAFGLGGLSYQVGARLDLSAASVLSTFKALERKGLVLRESSYPEYHRPRYWWPVGLAAEMAAQLLPAEGVAP</sequence>
<evidence type="ECO:0000313" key="1">
    <source>
        <dbReference type="EMBL" id="AIL60899.1"/>
    </source>
</evidence>
<evidence type="ECO:0000313" key="2">
    <source>
        <dbReference type="Proteomes" id="UP000028931"/>
    </source>
</evidence>
<dbReference type="EMBL" id="CP009048">
    <property type="protein sequence ID" value="AIL60899.1"/>
    <property type="molecule type" value="Genomic_DNA"/>
</dbReference>
<dbReference type="KEGG" id="palk:PSAKL28_16740"/>